<dbReference type="InterPro" id="IPR016167">
    <property type="entry name" value="FAD-bd_PCMH_sub1"/>
</dbReference>
<dbReference type="EMBL" id="VLLN01000023">
    <property type="protein sequence ID" value="TWJ17035.1"/>
    <property type="molecule type" value="Genomic_DNA"/>
</dbReference>
<dbReference type="InterPro" id="IPR002346">
    <property type="entry name" value="Mopterin_DH_FAD-bd"/>
</dbReference>
<keyword evidence="6" id="KW-1185">Reference proteome</keyword>
<dbReference type="InterPro" id="IPR016169">
    <property type="entry name" value="FAD-bd_PCMH_sub2"/>
</dbReference>
<keyword evidence="1" id="KW-0285">Flavoprotein</keyword>
<dbReference type="Gene3D" id="3.30.43.10">
    <property type="entry name" value="Uridine Diphospho-n-acetylenolpyruvylglucosamine Reductase, domain 2"/>
    <property type="match status" value="1"/>
</dbReference>
<evidence type="ECO:0000259" key="4">
    <source>
        <dbReference type="PROSITE" id="PS51387"/>
    </source>
</evidence>
<organism evidence="5 6">
    <name type="scientific">Geobacter argillaceus</name>
    <dbReference type="NCBI Taxonomy" id="345631"/>
    <lineage>
        <taxon>Bacteria</taxon>
        <taxon>Pseudomonadati</taxon>
        <taxon>Thermodesulfobacteriota</taxon>
        <taxon>Desulfuromonadia</taxon>
        <taxon>Geobacterales</taxon>
        <taxon>Geobacteraceae</taxon>
        <taxon>Geobacter</taxon>
    </lineage>
</organism>
<gene>
    <name evidence="5" type="ORF">JN12_03147</name>
</gene>
<feature type="domain" description="FAD-binding PCMH-type" evidence="4">
    <location>
        <begin position="2"/>
        <end position="221"/>
    </location>
</feature>
<keyword evidence="3" id="KW-0560">Oxidoreductase</keyword>
<dbReference type="OrthoDB" id="9783813at2"/>
<reference evidence="5 6" key="1">
    <citation type="submission" date="2019-07" db="EMBL/GenBank/DDBJ databases">
        <title>Genomic Encyclopedia of Archaeal and Bacterial Type Strains, Phase II (KMG-II): from individual species to whole genera.</title>
        <authorList>
            <person name="Goeker M."/>
        </authorList>
    </citation>
    <scope>NUCLEOTIDE SEQUENCE [LARGE SCALE GENOMIC DNA]</scope>
    <source>
        <strain evidence="5 6">ATCC BAA-1139</strain>
    </source>
</reference>
<protein>
    <submittedName>
        <fullName evidence="5">4-hydroxybenzoyl-CoA reductase subunit beta</fullName>
    </submittedName>
</protein>
<dbReference type="InterPro" id="IPR051312">
    <property type="entry name" value="Diverse_Substr_Oxidored"/>
</dbReference>
<name>A0A562VGK0_9BACT</name>
<dbReference type="SMART" id="SM01092">
    <property type="entry name" value="CO_deh_flav_C"/>
    <property type="match status" value="1"/>
</dbReference>
<accession>A0A562VGK0</accession>
<dbReference type="AlphaFoldDB" id="A0A562VGK0"/>
<dbReference type="InterPro" id="IPR036683">
    <property type="entry name" value="CO_DH_flav_C_dom_sf"/>
</dbReference>
<evidence type="ECO:0000256" key="1">
    <source>
        <dbReference type="ARBA" id="ARBA00022630"/>
    </source>
</evidence>
<sequence>MMPLPRFKLERPQSLPEALRILAEYHDALPLAGGTDLLVSMKQGLYTPGRLVDLKNVKELATLEISHEGAFLGAGVKLSTIRDNCLIRERYPALSEAAGVVASPNIQNMGTLGGNVCLDTRCWYFNQSEFWRNSKGYCLKKDGDICQAAPSAKRCFAVFSSDTVPALIALGARAELAWWDGERTIHREIPLEELYREDGIHRIALKRGELLVGLRLPAAHGLRSGYLKYRKRGAIDYPLASVAVAMRMKAGTMRDVRIVLGALASSPVTAFEAMELLEGARPSEELLTRATELIGKRTSPVKNQAGSPAHRKQMARVYAQRLLARLTA</sequence>
<evidence type="ECO:0000313" key="6">
    <source>
        <dbReference type="Proteomes" id="UP000319449"/>
    </source>
</evidence>
<dbReference type="SUPFAM" id="SSF56176">
    <property type="entry name" value="FAD-binding/transporter-associated domain-like"/>
    <property type="match status" value="1"/>
</dbReference>
<evidence type="ECO:0000313" key="5">
    <source>
        <dbReference type="EMBL" id="TWJ17035.1"/>
    </source>
</evidence>
<dbReference type="PANTHER" id="PTHR42659:SF2">
    <property type="entry name" value="XANTHINE DEHYDROGENASE SUBUNIT C-RELATED"/>
    <property type="match status" value="1"/>
</dbReference>
<dbReference type="Gene3D" id="3.30.390.50">
    <property type="entry name" value="CO dehydrogenase flavoprotein, C-terminal domain"/>
    <property type="match status" value="1"/>
</dbReference>
<dbReference type="Gene3D" id="3.30.465.10">
    <property type="match status" value="1"/>
</dbReference>
<dbReference type="PROSITE" id="PS51387">
    <property type="entry name" value="FAD_PCMH"/>
    <property type="match status" value="1"/>
</dbReference>
<dbReference type="InterPro" id="IPR036318">
    <property type="entry name" value="FAD-bd_PCMH-like_sf"/>
</dbReference>
<dbReference type="PANTHER" id="PTHR42659">
    <property type="entry name" value="XANTHINE DEHYDROGENASE SUBUNIT C-RELATED"/>
    <property type="match status" value="1"/>
</dbReference>
<proteinExistence type="predicted"/>
<comment type="caution">
    <text evidence="5">The sequence shown here is derived from an EMBL/GenBank/DDBJ whole genome shotgun (WGS) entry which is preliminary data.</text>
</comment>
<dbReference type="Proteomes" id="UP000319449">
    <property type="component" value="Unassembled WGS sequence"/>
</dbReference>
<dbReference type="Pfam" id="PF00941">
    <property type="entry name" value="FAD_binding_5"/>
    <property type="match status" value="1"/>
</dbReference>
<dbReference type="InterPro" id="IPR016166">
    <property type="entry name" value="FAD-bd_PCMH"/>
</dbReference>
<dbReference type="GO" id="GO:0071949">
    <property type="term" value="F:FAD binding"/>
    <property type="evidence" value="ECO:0007669"/>
    <property type="project" value="InterPro"/>
</dbReference>
<evidence type="ECO:0000256" key="2">
    <source>
        <dbReference type="ARBA" id="ARBA00022827"/>
    </source>
</evidence>
<dbReference type="InterPro" id="IPR005107">
    <property type="entry name" value="CO_DH_flav_C"/>
</dbReference>
<dbReference type="SUPFAM" id="SSF55447">
    <property type="entry name" value="CO dehydrogenase flavoprotein C-terminal domain-like"/>
    <property type="match status" value="1"/>
</dbReference>
<evidence type="ECO:0000256" key="3">
    <source>
        <dbReference type="ARBA" id="ARBA00023002"/>
    </source>
</evidence>
<dbReference type="Pfam" id="PF03450">
    <property type="entry name" value="CO_deh_flav_C"/>
    <property type="match status" value="1"/>
</dbReference>
<dbReference type="RefSeq" id="WP_145024475.1">
    <property type="nucleotide sequence ID" value="NZ_VLLN01000023.1"/>
</dbReference>
<keyword evidence="2" id="KW-0274">FAD</keyword>
<dbReference type="GO" id="GO:0016491">
    <property type="term" value="F:oxidoreductase activity"/>
    <property type="evidence" value="ECO:0007669"/>
    <property type="project" value="UniProtKB-KW"/>
</dbReference>